<evidence type="ECO:0000313" key="3">
    <source>
        <dbReference type="Proteomes" id="UP001596978"/>
    </source>
</evidence>
<accession>A0ABW3CYH5</accession>
<feature type="domain" description="PKD" evidence="1">
    <location>
        <begin position="141"/>
        <end position="194"/>
    </location>
</feature>
<feature type="domain" description="PKD" evidence="1">
    <location>
        <begin position="66"/>
        <end position="97"/>
    </location>
</feature>
<organism evidence="2 3">
    <name type="scientific">Sungkyunkwania multivorans</name>
    <dbReference type="NCBI Taxonomy" id="1173618"/>
    <lineage>
        <taxon>Bacteria</taxon>
        <taxon>Pseudomonadati</taxon>
        <taxon>Bacteroidota</taxon>
        <taxon>Flavobacteriia</taxon>
        <taxon>Flavobacteriales</taxon>
        <taxon>Flavobacteriaceae</taxon>
        <taxon>Sungkyunkwania</taxon>
    </lineage>
</organism>
<gene>
    <name evidence="2" type="ORF">ACFQ1M_11610</name>
</gene>
<dbReference type="CDD" id="cd00146">
    <property type="entry name" value="PKD"/>
    <property type="match status" value="1"/>
</dbReference>
<name>A0ABW3CYH5_9FLAO</name>
<reference evidence="3" key="1">
    <citation type="journal article" date="2019" name="Int. J. Syst. Evol. Microbiol.">
        <title>The Global Catalogue of Microorganisms (GCM) 10K type strain sequencing project: providing services to taxonomists for standard genome sequencing and annotation.</title>
        <authorList>
            <consortium name="The Broad Institute Genomics Platform"/>
            <consortium name="The Broad Institute Genome Sequencing Center for Infectious Disease"/>
            <person name="Wu L."/>
            <person name="Ma J."/>
        </authorList>
    </citation>
    <scope>NUCLEOTIDE SEQUENCE [LARGE SCALE GENOMIC DNA]</scope>
    <source>
        <strain evidence="3">CCUG 62952</strain>
    </source>
</reference>
<sequence length="321" mass="36223">MNHHLDKNVIIFFLMVMLASATAFTYKFIDYEPCEEVVMEVPEDELRVGDVVRFKDNTANVKDRVWNFGDSTDISKRITPSHIYKKPGEYQVTLTVNGKCEAVKLITIREKPFVLDSSKLARFDIPETIKLGTVLKVEDETPNSVSREWRFGETASVNSTDKVAEYTYATPGLKTILLVVNGDVKHSTKKKLNVLPVEKPKEKVTITKIPTRKISGIKEAPKDIKDAPSTPVAECTPISTNSMKSKLILLSQNKLGPEAFKPYLNGDLNLSVVANKKKMTFIELCEKIRDKKIKIKSLFIDKGDNKCVRTMTINYSRTGLF</sequence>
<dbReference type="Gene3D" id="2.60.40.10">
    <property type="entry name" value="Immunoglobulins"/>
    <property type="match status" value="2"/>
</dbReference>
<dbReference type="InterPro" id="IPR013783">
    <property type="entry name" value="Ig-like_fold"/>
</dbReference>
<protein>
    <submittedName>
        <fullName evidence="2">PKD domain-containing protein</fullName>
    </submittedName>
</protein>
<dbReference type="InterPro" id="IPR035986">
    <property type="entry name" value="PKD_dom_sf"/>
</dbReference>
<dbReference type="EMBL" id="JBHTJH010000017">
    <property type="protein sequence ID" value="MFD0862850.1"/>
    <property type="molecule type" value="Genomic_DNA"/>
</dbReference>
<dbReference type="SUPFAM" id="SSF49299">
    <property type="entry name" value="PKD domain"/>
    <property type="match status" value="2"/>
</dbReference>
<dbReference type="SMART" id="SM00089">
    <property type="entry name" value="PKD"/>
    <property type="match status" value="2"/>
</dbReference>
<dbReference type="InterPro" id="IPR022409">
    <property type="entry name" value="PKD/Chitinase_dom"/>
</dbReference>
<dbReference type="Proteomes" id="UP001596978">
    <property type="component" value="Unassembled WGS sequence"/>
</dbReference>
<dbReference type="PROSITE" id="PS50093">
    <property type="entry name" value="PKD"/>
    <property type="match status" value="2"/>
</dbReference>
<dbReference type="RefSeq" id="WP_386408370.1">
    <property type="nucleotide sequence ID" value="NZ_JBHTJH010000017.1"/>
</dbReference>
<comment type="caution">
    <text evidence="2">The sequence shown here is derived from an EMBL/GenBank/DDBJ whole genome shotgun (WGS) entry which is preliminary data.</text>
</comment>
<dbReference type="Pfam" id="PF18911">
    <property type="entry name" value="PKD_4"/>
    <property type="match status" value="1"/>
</dbReference>
<dbReference type="InterPro" id="IPR000601">
    <property type="entry name" value="PKD_dom"/>
</dbReference>
<evidence type="ECO:0000313" key="2">
    <source>
        <dbReference type="EMBL" id="MFD0862850.1"/>
    </source>
</evidence>
<proteinExistence type="predicted"/>
<evidence type="ECO:0000259" key="1">
    <source>
        <dbReference type="PROSITE" id="PS50093"/>
    </source>
</evidence>
<keyword evidence="3" id="KW-1185">Reference proteome</keyword>